<dbReference type="InterPro" id="IPR036514">
    <property type="entry name" value="SGNH_hydro_sf"/>
</dbReference>
<dbReference type="PANTHER" id="PTHR30383:SF5">
    <property type="entry name" value="SGNH HYDROLASE-TYPE ESTERASE DOMAIN-CONTAINING PROTEIN"/>
    <property type="match status" value="1"/>
</dbReference>
<sequence>MRYGEHIQVVLQLLIIIFILSDLTAVARSKIKIACVGNSITYGAGMVNRENNAYPVQLQNLLGHNYEVKNFGVSGRTLLKKGDYPYWDTKEYIDALDYGADMVFIKLGTNDSKLQNRVHLDEFEADYKTFISSFRGKNNKIRIVLLLPVPSFLEDTTSIWNPVIKEQIIPLIQKVAYDTGSEVIDLYQLMVDQPRLLPDKIHPSSLGASLIARRTYEAVMHKAHKFNLKEKLNPGQTGKLGFYGFDRYDFVYEDLQLKIVLPKRVLSDKPWVWRARFFGHEPQTDIALLERGYHIVYCEVGALYGNAEAVRRWNRCYDIMTRAGLSRKVVLEGMSRGGLIIYNWAAENPGKVACIYADAPVLDGKSWPGGFGKGKGAADNWKEIKQRYGLASNGLPAGFKGWPVNKTDILAKSGIPMLHVCGDADQVVPVDENTRPFANEIKKQGGNIITIYKEGVGHHPHSLENPAPIVDFILRATGHKTNFAAIPAPGAEYRSAAGWTQGKGWWYQARQIDSLCQSYGDLDLLLIGNSITQGWGGPRDWVTHRPGQQAAETHFQGLKWIGAGISGDRTQHVAWRLENGHYELSNPDFVVLTIGVNNFKSASTEEIVAGLEKNLKLLRKKFPKAGILFFGLLPTGLTRTSKRREKYRKIHQALAGLRFVKNVHYKNLENLFTNGDGTLNKDYYSNDGIHLKPKGYEVWAKYIREQIGQL</sequence>
<reference evidence="2" key="1">
    <citation type="submission" date="2023-06" db="EMBL/GenBank/DDBJ databases">
        <title>Genomic of Agaribacillus aureum.</title>
        <authorList>
            <person name="Wang G."/>
        </authorList>
    </citation>
    <scope>NUCLEOTIDE SEQUENCE</scope>
    <source>
        <strain evidence="2">BMA12</strain>
    </source>
</reference>
<dbReference type="InterPro" id="IPR029058">
    <property type="entry name" value="AB_hydrolase_fold"/>
</dbReference>
<dbReference type="Gene3D" id="3.40.50.1820">
    <property type="entry name" value="alpha/beta hydrolase"/>
    <property type="match status" value="1"/>
</dbReference>
<dbReference type="PANTHER" id="PTHR30383">
    <property type="entry name" value="THIOESTERASE 1/PROTEASE 1/LYSOPHOSPHOLIPASE L1"/>
    <property type="match status" value="1"/>
</dbReference>
<keyword evidence="3" id="KW-1185">Reference proteome</keyword>
<dbReference type="SUPFAM" id="SSF52266">
    <property type="entry name" value="SGNH hydrolase"/>
    <property type="match status" value="2"/>
</dbReference>
<dbReference type="SUPFAM" id="SSF53474">
    <property type="entry name" value="alpha/beta-Hydrolases"/>
    <property type="match status" value="1"/>
</dbReference>
<dbReference type="RefSeq" id="WP_346760283.1">
    <property type="nucleotide sequence ID" value="NZ_JAUJEB010000005.1"/>
</dbReference>
<dbReference type="Pfam" id="PF13472">
    <property type="entry name" value="Lipase_GDSL_2"/>
    <property type="match status" value="2"/>
</dbReference>
<comment type="caution">
    <text evidence="2">The sequence shown here is derived from an EMBL/GenBank/DDBJ whole genome shotgun (WGS) entry which is preliminary data.</text>
</comment>
<protein>
    <submittedName>
        <fullName evidence="2">GDSL-type esterase/lipase family protein</fullName>
    </submittedName>
</protein>
<dbReference type="InterPro" id="IPR013830">
    <property type="entry name" value="SGNH_hydro"/>
</dbReference>
<evidence type="ECO:0000313" key="2">
    <source>
        <dbReference type="EMBL" id="MDN5214945.1"/>
    </source>
</evidence>
<dbReference type="EMBL" id="JAUJEB010000005">
    <property type="protein sequence ID" value="MDN5214945.1"/>
    <property type="molecule type" value="Genomic_DNA"/>
</dbReference>
<evidence type="ECO:0000259" key="1">
    <source>
        <dbReference type="Pfam" id="PF13472"/>
    </source>
</evidence>
<feature type="domain" description="SGNH hydrolase-type esterase" evidence="1">
    <location>
        <begin position="35"/>
        <end position="208"/>
    </location>
</feature>
<organism evidence="2 3">
    <name type="scientific">Agaribacillus aureus</name>
    <dbReference type="NCBI Taxonomy" id="3051825"/>
    <lineage>
        <taxon>Bacteria</taxon>
        <taxon>Pseudomonadati</taxon>
        <taxon>Bacteroidota</taxon>
        <taxon>Cytophagia</taxon>
        <taxon>Cytophagales</taxon>
        <taxon>Splendidivirgaceae</taxon>
        <taxon>Agaribacillus</taxon>
    </lineage>
</organism>
<evidence type="ECO:0000313" key="3">
    <source>
        <dbReference type="Proteomes" id="UP001172083"/>
    </source>
</evidence>
<proteinExistence type="predicted"/>
<dbReference type="Gene3D" id="3.40.50.1110">
    <property type="entry name" value="SGNH hydrolase"/>
    <property type="match status" value="2"/>
</dbReference>
<feature type="domain" description="SGNH hydrolase-type esterase" evidence="1">
    <location>
        <begin position="526"/>
        <end position="698"/>
    </location>
</feature>
<name>A0ABT8LB01_9BACT</name>
<gene>
    <name evidence="2" type="ORF">QQ020_22890</name>
</gene>
<dbReference type="Proteomes" id="UP001172083">
    <property type="component" value="Unassembled WGS sequence"/>
</dbReference>
<dbReference type="InterPro" id="IPR051532">
    <property type="entry name" value="Ester_Hydrolysis_Enzymes"/>
</dbReference>
<accession>A0ABT8LB01</accession>